<dbReference type="GO" id="GO:0006164">
    <property type="term" value="P:purine nucleotide biosynthetic process"/>
    <property type="evidence" value="ECO:0007669"/>
    <property type="project" value="UniProtKB-KW"/>
</dbReference>
<feature type="domain" description="Tetrahydrofolate dehydrogenase/cyclohydrolase catalytic" evidence="12">
    <location>
        <begin position="5"/>
        <end position="119"/>
    </location>
</feature>
<keyword evidence="6" id="KW-0378">Hydrolase</keyword>
<comment type="caution">
    <text evidence="14">The sequence shown here is derived from an EMBL/GenBank/DDBJ whole genome shotgun (WGS) entry which is preliminary data.</text>
</comment>
<evidence type="ECO:0000256" key="9">
    <source>
        <dbReference type="ARBA" id="ARBA00023102"/>
    </source>
</evidence>
<dbReference type="SUPFAM" id="SSF53223">
    <property type="entry name" value="Aminoacid dehydrogenase-like, N-terminal domain"/>
    <property type="match status" value="1"/>
</dbReference>
<dbReference type="EMBL" id="JAANXD010000075">
    <property type="protein sequence ID" value="MBS1258827.1"/>
    <property type="molecule type" value="Genomic_DNA"/>
</dbReference>
<gene>
    <name evidence="14" type="ORF">MAG551_01890</name>
</gene>
<dbReference type="GO" id="GO:0004477">
    <property type="term" value="F:methenyltetrahydrofolate cyclohydrolase activity"/>
    <property type="evidence" value="ECO:0007669"/>
    <property type="project" value="TreeGrafter"/>
</dbReference>
<feature type="domain" description="Tetrahydrofolate dehydrogenase/cyclohydrolase NAD(P)-binding" evidence="13">
    <location>
        <begin position="161"/>
        <end position="217"/>
    </location>
</feature>
<dbReference type="Proteomes" id="UP000722750">
    <property type="component" value="Unassembled WGS sequence"/>
</dbReference>
<dbReference type="GO" id="GO:0005829">
    <property type="term" value="C:cytosol"/>
    <property type="evidence" value="ECO:0007669"/>
    <property type="project" value="TreeGrafter"/>
</dbReference>
<evidence type="ECO:0000256" key="4">
    <source>
        <dbReference type="ARBA" id="ARBA00022605"/>
    </source>
</evidence>
<evidence type="ECO:0000256" key="6">
    <source>
        <dbReference type="ARBA" id="ARBA00022801"/>
    </source>
</evidence>
<dbReference type="InterPro" id="IPR046346">
    <property type="entry name" value="Aminoacid_DH-like_N_sf"/>
</dbReference>
<evidence type="ECO:0000313" key="15">
    <source>
        <dbReference type="Proteomes" id="UP000722750"/>
    </source>
</evidence>
<evidence type="ECO:0000259" key="12">
    <source>
        <dbReference type="Pfam" id="PF00763"/>
    </source>
</evidence>
<dbReference type="InterPro" id="IPR020630">
    <property type="entry name" value="THF_DH/CycHdrlase_cat_dom"/>
</dbReference>
<protein>
    <submittedName>
        <fullName evidence="14">Bifunctional protein FolD protein</fullName>
    </submittedName>
</protein>
<evidence type="ECO:0000256" key="5">
    <source>
        <dbReference type="ARBA" id="ARBA00022755"/>
    </source>
</evidence>
<evidence type="ECO:0000256" key="2">
    <source>
        <dbReference type="ARBA" id="ARBA00011738"/>
    </source>
</evidence>
<dbReference type="PANTHER" id="PTHR48099:SF5">
    <property type="entry name" value="C-1-TETRAHYDROFOLATE SYNTHASE, CYTOPLASMIC"/>
    <property type="match status" value="1"/>
</dbReference>
<evidence type="ECO:0000313" key="14">
    <source>
        <dbReference type="EMBL" id="MBS1258827.1"/>
    </source>
</evidence>
<comment type="pathway">
    <text evidence="1">One-carbon metabolism; tetrahydrofolate interconversion.</text>
</comment>
<keyword evidence="9" id="KW-0368">Histidine biosynthesis</keyword>
<dbReference type="PRINTS" id="PR00085">
    <property type="entry name" value="THFDHDRGNASE"/>
</dbReference>
<dbReference type="SUPFAM" id="SSF51735">
    <property type="entry name" value="NAD(P)-binding Rossmann-fold domains"/>
    <property type="match status" value="1"/>
</dbReference>
<keyword evidence="7" id="KW-0521">NADP</keyword>
<evidence type="ECO:0000256" key="11">
    <source>
        <dbReference type="ARBA" id="ARBA00023268"/>
    </source>
</evidence>
<keyword evidence="8" id="KW-0560">Oxidoreductase</keyword>
<accession>A0A942A5U2</accession>
<evidence type="ECO:0000256" key="10">
    <source>
        <dbReference type="ARBA" id="ARBA00023167"/>
    </source>
</evidence>
<proteinExistence type="predicted"/>
<evidence type="ECO:0000256" key="1">
    <source>
        <dbReference type="ARBA" id="ARBA00004777"/>
    </source>
</evidence>
<dbReference type="Pfam" id="PF00763">
    <property type="entry name" value="THF_DHG_CYH"/>
    <property type="match status" value="1"/>
</dbReference>
<evidence type="ECO:0000259" key="13">
    <source>
        <dbReference type="Pfam" id="PF02882"/>
    </source>
</evidence>
<dbReference type="Gene3D" id="3.40.50.720">
    <property type="entry name" value="NAD(P)-binding Rossmann-like Domain"/>
    <property type="match status" value="1"/>
</dbReference>
<keyword evidence="10" id="KW-0486">Methionine biosynthesis</keyword>
<dbReference type="InterPro" id="IPR036291">
    <property type="entry name" value="NAD(P)-bd_dom_sf"/>
</dbReference>
<dbReference type="GO" id="GO:0000105">
    <property type="term" value="P:L-histidine biosynthetic process"/>
    <property type="evidence" value="ECO:0007669"/>
    <property type="project" value="UniProtKB-KW"/>
</dbReference>
<sequence length="220" mass="23965">MFKTIDGKALSDEIKVKVKNDVKKINENGIDVGLALILTGDDPASKQYFNAILKAAKKVGINVYEHILSPTVSINEILNLVNSINHDERMNGLLVIFPLPHRINARRVVNAITPSKDIDGLGAVSVGRLAAEESTFQLYHDELHATLTDERRILNVANFLPCTPFGVIRLLKYSGVTLKGKNAVVIGKSLATGKPLALMLLAKEATVTVCHKATQDSDFI</sequence>
<dbReference type="InterPro" id="IPR020631">
    <property type="entry name" value="THF_DH/CycHdrlase_NAD-bd_dom"/>
</dbReference>
<dbReference type="GO" id="GO:0035999">
    <property type="term" value="P:tetrahydrofolate interconversion"/>
    <property type="evidence" value="ECO:0007669"/>
    <property type="project" value="TreeGrafter"/>
</dbReference>
<dbReference type="AlphaFoldDB" id="A0A942A5U2"/>
<evidence type="ECO:0000256" key="7">
    <source>
        <dbReference type="ARBA" id="ARBA00022857"/>
    </source>
</evidence>
<keyword evidence="4" id="KW-0028">Amino-acid biosynthesis</keyword>
<dbReference type="GO" id="GO:0009086">
    <property type="term" value="P:methionine biosynthetic process"/>
    <property type="evidence" value="ECO:0007669"/>
    <property type="project" value="UniProtKB-KW"/>
</dbReference>
<evidence type="ECO:0000256" key="3">
    <source>
        <dbReference type="ARBA" id="ARBA00022563"/>
    </source>
</evidence>
<comment type="subunit">
    <text evidence="2">Homodimer.</text>
</comment>
<dbReference type="Gene3D" id="3.40.50.10860">
    <property type="entry name" value="Leucine Dehydrogenase, chain A, domain 1"/>
    <property type="match status" value="1"/>
</dbReference>
<dbReference type="PANTHER" id="PTHR48099">
    <property type="entry name" value="C-1-TETRAHYDROFOLATE SYNTHASE, CYTOPLASMIC-RELATED"/>
    <property type="match status" value="1"/>
</dbReference>
<keyword evidence="3" id="KW-0554">One-carbon metabolism</keyword>
<dbReference type="InterPro" id="IPR000672">
    <property type="entry name" value="THF_DH/CycHdrlase"/>
</dbReference>
<dbReference type="GO" id="GO:0004488">
    <property type="term" value="F:methylenetetrahydrofolate dehydrogenase (NADP+) activity"/>
    <property type="evidence" value="ECO:0007669"/>
    <property type="project" value="InterPro"/>
</dbReference>
<dbReference type="FunFam" id="3.40.50.10860:FF:000005">
    <property type="entry name" value="C-1-tetrahydrofolate synthase, cytoplasmic, putative"/>
    <property type="match status" value="1"/>
</dbReference>
<dbReference type="Pfam" id="PF02882">
    <property type="entry name" value="THF_DHG_CYH_C"/>
    <property type="match status" value="1"/>
</dbReference>
<name>A0A942A5U2_9BACT</name>
<organism evidence="14 15">
    <name type="scientific">Candidatus Scalindua arabica</name>
    <dbReference type="NCBI Taxonomy" id="1127984"/>
    <lineage>
        <taxon>Bacteria</taxon>
        <taxon>Pseudomonadati</taxon>
        <taxon>Planctomycetota</taxon>
        <taxon>Candidatus Brocadiia</taxon>
        <taxon>Candidatus Brocadiales</taxon>
        <taxon>Candidatus Scalinduaceae</taxon>
        <taxon>Candidatus Scalindua</taxon>
    </lineage>
</organism>
<keyword evidence="11" id="KW-0511">Multifunctional enzyme</keyword>
<reference evidence="14" key="1">
    <citation type="journal article" date="2021" name="ISME J.">
        <title>Fine-scale metabolic discontinuity in a stratified prokaryote microbiome of a Red Sea deep halocline.</title>
        <authorList>
            <person name="Michoud G."/>
            <person name="Ngugi D.K."/>
            <person name="Barozzi A."/>
            <person name="Merlino G."/>
            <person name="Calleja M.L."/>
            <person name="Delgado-Huertas A."/>
            <person name="Moran X.A.G."/>
            <person name="Daffonchio D."/>
        </authorList>
    </citation>
    <scope>NUCLEOTIDE SEQUENCE</scope>
    <source>
        <strain evidence="14">SuakinDeep_MAG55_1</strain>
    </source>
</reference>
<keyword evidence="5" id="KW-0658">Purine biosynthesis</keyword>
<evidence type="ECO:0000256" key="8">
    <source>
        <dbReference type="ARBA" id="ARBA00023002"/>
    </source>
</evidence>